<dbReference type="EMBL" id="JAAAPO010000001">
    <property type="protein sequence ID" value="NBC35232.1"/>
    <property type="molecule type" value="Genomic_DNA"/>
</dbReference>
<reference evidence="2" key="1">
    <citation type="submission" date="2020-01" db="EMBL/GenBank/DDBJ databases">
        <title>Sphingomonas sp. strain CSW-10.</title>
        <authorList>
            <person name="Chen W.-M."/>
        </authorList>
    </citation>
    <scope>NUCLEOTIDE SEQUENCE [LARGE SCALE GENOMIC DNA]</scope>
    <source>
        <strain evidence="2">FSY-8</strain>
    </source>
</reference>
<dbReference type="Pfam" id="PF11939">
    <property type="entry name" value="NiFe-hyd_HybE"/>
    <property type="match status" value="1"/>
</dbReference>
<organism evidence="1 2">
    <name type="scientific">Novosphingobium ovatum</name>
    <dbReference type="NCBI Taxonomy" id="1908523"/>
    <lineage>
        <taxon>Bacteria</taxon>
        <taxon>Pseudomonadati</taxon>
        <taxon>Pseudomonadota</taxon>
        <taxon>Alphaproteobacteria</taxon>
        <taxon>Sphingomonadales</taxon>
        <taxon>Sphingomonadaceae</taxon>
        <taxon>Novosphingobium</taxon>
    </lineage>
</organism>
<keyword evidence="2" id="KW-1185">Reference proteome</keyword>
<accession>A0ABW9X9M1</accession>
<name>A0ABW9X9M1_9SPHN</name>
<evidence type="ECO:0000313" key="1">
    <source>
        <dbReference type="EMBL" id="NBC35232.1"/>
    </source>
</evidence>
<dbReference type="RefSeq" id="WP_161716513.1">
    <property type="nucleotide sequence ID" value="NZ_JAAAPO010000001.1"/>
</dbReference>
<sequence>MNAPDPAHIAAQAEAVFADIAATRMAGLPVVHPGLSVAMRGAALHEGCVVGVLVTPWFMNLVAFPAQAETRRVGEKAMLALPSGGYEAIWAHEPALGGFWTVSLFSPMFAFADMDAAIATADAAMAEVMTAPPPPAPAPEPQMPAAVQAPVSRRGLFRLSGAEAQA</sequence>
<comment type="caution">
    <text evidence="1">The sequence shown here is derived from an EMBL/GenBank/DDBJ whole genome shotgun (WGS) entry which is preliminary data.</text>
</comment>
<gene>
    <name evidence="1" type="primary">hybE</name>
    <name evidence="1" type="ORF">GTZ99_01510</name>
</gene>
<dbReference type="InterPro" id="IPR038530">
    <property type="entry name" value="NiFe-hyd_HybE_sf"/>
</dbReference>
<dbReference type="NCBIfam" id="TIGR03993">
    <property type="entry name" value="hydrog_HybE"/>
    <property type="match status" value="1"/>
</dbReference>
<evidence type="ECO:0000313" key="2">
    <source>
        <dbReference type="Proteomes" id="UP000753724"/>
    </source>
</evidence>
<protein>
    <submittedName>
        <fullName evidence="1">[NiFe]-hydrogenase assembly chaperone HybE</fullName>
    </submittedName>
</protein>
<dbReference type="Gene3D" id="3.30.1460.40">
    <property type="entry name" value="[NiFe]-hydrogenase assembly chaperone, HybE"/>
    <property type="match status" value="1"/>
</dbReference>
<dbReference type="InterPro" id="IPR023994">
    <property type="entry name" value="NiFe-hyd_HybE"/>
</dbReference>
<proteinExistence type="predicted"/>
<dbReference type="Proteomes" id="UP000753724">
    <property type="component" value="Unassembled WGS sequence"/>
</dbReference>